<name>A0A6J8BER1_MYTCO</name>
<reference evidence="1 2" key="1">
    <citation type="submission" date="2020-06" db="EMBL/GenBank/DDBJ databases">
        <authorList>
            <person name="Li R."/>
            <person name="Bekaert M."/>
        </authorList>
    </citation>
    <scope>NUCLEOTIDE SEQUENCE [LARGE SCALE GENOMIC DNA]</scope>
    <source>
        <strain evidence="2">wild</strain>
    </source>
</reference>
<dbReference type="InterPro" id="IPR036691">
    <property type="entry name" value="Endo/exonu/phosph_ase_sf"/>
</dbReference>
<organism evidence="1 2">
    <name type="scientific">Mytilus coruscus</name>
    <name type="common">Sea mussel</name>
    <dbReference type="NCBI Taxonomy" id="42192"/>
    <lineage>
        <taxon>Eukaryota</taxon>
        <taxon>Metazoa</taxon>
        <taxon>Spiralia</taxon>
        <taxon>Lophotrochozoa</taxon>
        <taxon>Mollusca</taxon>
        <taxon>Bivalvia</taxon>
        <taxon>Autobranchia</taxon>
        <taxon>Pteriomorphia</taxon>
        <taxon>Mytilida</taxon>
        <taxon>Mytiloidea</taxon>
        <taxon>Mytilidae</taxon>
        <taxon>Mytilinae</taxon>
        <taxon>Mytilus</taxon>
    </lineage>
</organism>
<protein>
    <recommendedName>
        <fullName evidence="3">Endonuclease/exonuclease/phosphatase domain-containing protein</fullName>
    </recommendedName>
</protein>
<dbReference type="EMBL" id="CACVKT020003209">
    <property type="protein sequence ID" value="CAC5382425.1"/>
    <property type="molecule type" value="Genomic_DNA"/>
</dbReference>
<evidence type="ECO:0000313" key="2">
    <source>
        <dbReference type="Proteomes" id="UP000507470"/>
    </source>
</evidence>
<evidence type="ECO:0008006" key="3">
    <source>
        <dbReference type="Google" id="ProtNLM"/>
    </source>
</evidence>
<dbReference type="Gene3D" id="3.60.10.10">
    <property type="entry name" value="Endonuclease/exonuclease/phosphatase"/>
    <property type="match status" value="1"/>
</dbReference>
<dbReference type="OrthoDB" id="6159030at2759"/>
<sequence length="160" mass="18217">MNCSSYAKGSGGTAILVRKSPGYKIYNLNLKNDRICSVKLCSKEYQDICVLCVLLPSTNYTQEVYLKHLDDVCKYYDMYCEDNVKLIGVDFNIDITDPNISGKAVNYIEYFKDINVCLAPLKQGCVGPLYTFKSKDDSIRTLLDYICIPEFISNDIHFLK</sequence>
<proteinExistence type="predicted"/>
<dbReference type="SUPFAM" id="SSF56219">
    <property type="entry name" value="DNase I-like"/>
    <property type="match status" value="1"/>
</dbReference>
<evidence type="ECO:0000313" key="1">
    <source>
        <dbReference type="EMBL" id="CAC5382425.1"/>
    </source>
</evidence>
<accession>A0A6J8BER1</accession>
<dbReference type="Proteomes" id="UP000507470">
    <property type="component" value="Unassembled WGS sequence"/>
</dbReference>
<gene>
    <name evidence="1" type="ORF">MCOR_18250</name>
</gene>
<keyword evidence="2" id="KW-1185">Reference proteome</keyword>
<dbReference type="AlphaFoldDB" id="A0A6J8BER1"/>